<dbReference type="CDD" id="cd11341">
    <property type="entry name" value="AmyAc_Pullulanase_LD-like"/>
    <property type="match status" value="1"/>
</dbReference>
<organism evidence="3 5">
    <name type="scientific">Bacillus subtilis</name>
    <dbReference type="NCBI Taxonomy" id="1423"/>
    <lineage>
        <taxon>Bacteria</taxon>
        <taxon>Bacillati</taxon>
        <taxon>Bacillota</taxon>
        <taxon>Bacilli</taxon>
        <taxon>Bacillales</taxon>
        <taxon>Bacillaceae</taxon>
        <taxon>Bacillus</taxon>
    </lineage>
</organism>
<proteinExistence type="inferred from homology"/>
<evidence type="ECO:0000313" key="4">
    <source>
        <dbReference type="EMBL" id="WEY86228.1"/>
    </source>
</evidence>
<accession>A0A0D1LBT8</accession>
<dbReference type="InterPro" id="IPR013780">
    <property type="entry name" value="Glyco_hydro_b"/>
</dbReference>
<dbReference type="InterPro" id="IPR014756">
    <property type="entry name" value="Ig_E-set"/>
</dbReference>
<dbReference type="InterPro" id="IPR013783">
    <property type="entry name" value="Ig-like_fold"/>
</dbReference>
<dbReference type="Pfam" id="PF02922">
    <property type="entry name" value="CBM_48"/>
    <property type="match status" value="1"/>
</dbReference>
<dbReference type="GO" id="GO:0051060">
    <property type="term" value="F:pullulanase activity"/>
    <property type="evidence" value="ECO:0007669"/>
    <property type="project" value="UniProtKB-EC"/>
</dbReference>
<dbReference type="Pfam" id="PF21653">
    <property type="entry name" value="pulA_all-beta"/>
    <property type="match status" value="1"/>
</dbReference>
<sequence>MVSIRRSFEAYVDDMNIITVLIPAEQKEIMTPPFRLETETTVFPLAVREEYSLEAKYKYVCVSDHPVTFGKIHFVSASCGHKTDLQIGAVIRTAAFDDEFYYDGELGAVYTADHTVFKVWAPAATSAAVKLSHPNKGGRTFQMTRLEKGVYAVTVMGDLHGYEYVFCICNNSEWAETVDPYAKAVTVNGEKGVVLRPDQMKWTAPLKPFSHPVDAVIYETHLRDFSIHENSGMINKGKYLALTETDTQTANGSSSGLAYIKELGVTHVELLPMNDFAGVDEEKPLDAYNWGYNPLHFFAPEGSYASNPHDPQTRKTELKQMINTLHQHGLRVILDVVFNHVYKRENSPFEKTVPGYFFRHDECGMPSNGTGVGNDIASERRMARKFIADCVVYWLEEYNVDGFRFDLLGILDIDTVLYMKEKATKAKPGILLFGEGWDLATPLPHEQKAALANAPRMPGIGFFNDMFRDAVKGNTFHLKAAGFALGSGESAQAVMHGIAGSSGWKALAPIVPEPSQSINYVESHDNHTFWDKMSFALPQENDSRKRSRQRLAAAIILLAQGVPFIHSGQEFFRTKQGVENSYQSSDSINQLDWDRRETFKEDVHYIRRLISLRKAHPAFRLRSAADIQRHLECLTLKEHLIAYRLYDLDEVDEWKDIIVIHHASPDSVEWRLPNDIPYRLLCDPSGFQEDPTEIKKTVAVNGIGTVILYLASDLKSFA</sequence>
<dbReference type="Proteomes" id="UP001214898">
    <property type="component" value="Chromosome"/>
</dbReference>
<dbReference type="InterPro" id="IPR006047">
    <property type="entry name" value="GH13_cat_dom"/>
</dbReference>
<dbReference type="PATRIC" id="fig|1423.173.peg.536"/>
<dbReference type="EMBL" id="CP120576">
    <property type="protein sequence ID" value="WEY86228.1"/>
    <property type="molecule type" value="Genomic_DNA"/>
</dbReference>
<dbReference type="InterPro" id="IPR049117">
    <property type="entry name" value="pulA_all-beta"/>
</dbReference>
<dbReference type="STRING" id="483913.AN935_14990"/>
<evidence type="ECO:0000313" key="3">
    <source>
        <dbReference type="EMBL" id="KIU13416.1"/>
    </source>
</evidence>
<dbReference type="Pfam" id="PF17999">
    <property type="entry name" value="PulA_N1"/>
    <property type="match status" value="1"/>
</dbReference>
<reference evidence="3 5" key="1">
    <citation type="submission" date="2014-12" db="EMBL/GenBank/DDBJ databases">
        <title>Comparative genome analysis of Bacillus coagulans HM-08, Clostridium butyricum HM-68, Bacillus subtilis HM-66 and Bacillus licheniformis BL-09.</title>
        <authorList>
            <person name="Zhang H."/>
        </authorList>
    </citation>
    <scope>NUCLEOTIDE SEQUENCE [LARGE SCALE GENOMIC DNA]</scope>
    <source>
        <strain evidence="3 5">HM-66</strain>
    </source>
</reference>
<dbReference type="SMART" id="SM00642">
    <property type="entry name" value="Aamy"/>
    <property type="match status" value="1"/>
</dbReference>
<dbReference type="EMBL" id="JXBC01000001">
    <property type="protein sequence ID" value="KIU13416.1"/>
    <property type="molecule type" value="Genomic_DNA"/>
</dbReference>
<dbReference type="NCBIfam" id="TIGR02104">
    <property type="entry name" value="pulA_typeI"/>
    <property type="match status" value="1"/>
</dbReference>
<dbReference type="Gene3D" id="2.60.40.1180">
    <property type="entry name" value="Golgi alpha-mannosidase II"/>
    <property type="match status" value="1"/>
</dbReference>
<dbReference type="EC" id="3.2.1.41" evidence="4"/>
<evidence type="ECO:0000259" key="2">
    <source>
        <dbReference type="SMART" id="SM00642"/>
    </source>
</evidence>
<dbReference type="SUPFAM" id="SSF81296">
    <property type="entry name" value="E set domains"/>
    <property type="match status" value="1"/>
</dbReference>
<evidence type="ECO:0000313" key="5">
    <source>
        <dbReference type="Proteomes" id="UP000032247"/>
    </source>
</evidence>
<dbReference type="InterPro" id="IPR004193">
    <property type="entry name" value="Glyco_hydro_13_N"/>
</dbReference>
<dbReference type="SUPFAM" id="SSF51445">
    <property type="entry name" value="(Trans)glycosidases"/>
    <property type="match status" value="1"/>
</dbReference>
<dbReference type="PANTHER" id="PTHR43002">
    <property type="entry name" value="GLYCOGEN DEBRANCHING ENZYME"/>
    <property type="match status" value="1"/>
</dbReference>
<dbReference type="Pfam" id="PF00128">
    <property type="entry name" value="Alpha-amylase"/>
    <property type="match status" value="1"/>
</dbReference>
<dbReference type="InterPro" id="IPR017853">
    <property type="entry name" value="GH"/>
</dbReference>
<dbReference type="Gene3D" id="2.60.40.10">
    <property type="entry name" value="Immunoglobulins"/>
    <property type="match status" value="1"/>
</dbReference>
<dbReference type="GO" id="GO:0005975">
    <property type="term" value="P:carbohydrate metabolic process"/>
    <property type="evidence" value="ECO:0007669"/>
    <property type="project" value="InterPro"/>
</dbReference>
<comment type="similarity">
    <text evidence="1">Belongs to the glycosyl hydrolase 13 family.</text>
</comment>
<gene>
    <name evidence="4" type="primary">pulA</name>
    <name evidence="4" type="ORF">P5633_09145</name>
    <name evidence="3" type="ORF">SC09_Contig17orf00665</name>
</gene>
<dbReference type="Gene3D" id="2.60.40.2320">
    <property type="match status" value="1"/>
</dbReference>
<protein>
    <submittedName>
        <fullName evidence="3 4">Pullulanase</fullName>
        <ecNumber evidence="4">3.2.1.41</ecNumber>
    </submittedName>
</protein>
<reference evidence="4" key="2">
    <citation type="submission" date="2023-03" db="EMBL/GenBank/DDBJ databases">
        <title>Complete genome sequences of 52 Bacillus and Priestia strains isolated from West-African fermentations and 26 reference strains from the DSMZ collection.</title>
        <authorList>
            <person name="Wiedenbein E.S."/>
            <person name="Canoy T.S."/>
            <person name="Hui Y."/>
            <person name="Parkouda C."/>
            <person name="Dawende C."/>
            <person name="Ametefe E."/>
            <person name="Jespersen L."/>
            <person name="Nielsen D.S."/>
        </authorList>
    </citation>
    <scope>NUCLEOTIDE SEQUENCE</scope>
    <source>
        <strain evidence="4">PRO56</strain>
    </source>
</reference>
<dbReference type="Proteomes" id="UP000032247">
    <property type="component" value="Unassembled WGS sequence"/>
</dbReference>
<keyword evidence="4" id="KW-0378">Hydrolase</keyword>
<dbReference type="InterPro" id="IPR040697">
    <property type="entry name" value="PulA_N1"/>
</dbReference>
<name>A0A0D1LBT8_BACIU</name>
<feature type="domain" description="Glycosyl hydrolase family 13 catalytic" evidence="2">
    <location>
        <begin position="248"/>
        <end position="613"/>
    </location>
</feature>
<dbReference type="AlphaFoldDB" id="A0A0D1LBT8"/>
<keyword evidence="4" id="KW-0326">Glycosidase</keyword>
<dbReference type="InterPro" id="IPR011840">
    <property type="entry name" value="PulA_typeI"/>
</dbReference>
<evidence type="ECO:0000256" key="1">
    <source>
        <dbReference type="ARBA" id="ARBA00008061"/>
    </source>
</evidence>
<dbReference type="Gene3D" id="3.20.20.80">
    <property type="entry name" value="Glycosidases"/>
    <property type="match status" value="1"/>
</dbReference>
<dbReference type="CDD" id="cd02860">
    <property type="entry name" value="E_set_Pullulanase"/>
    <property type="match status" value="1"/>
</dbReference>